<comment type="catalytic activity">
    <reaction evidence="7">
        <text>Hydrolysis of oligopeptides, with broad specificity. Gly or Ala commonly occur as P1 or P1' residues, but more distant residues are also important, as is shown by the fact that Z-Gly-Pro-Gly-|-Gly-Pro-Ala is cleaved, but not Z-(Gly)(5).</text>
        <dbReference type="EC" id="3.4.24.70"/>
    </reaction>
</comment>
<dbReference type="SUPFAM" id="SSF55486">
    <property type="entry name" value="Metalloproteases ('zincins'), catalytic domain"/>
    <property type="match status" value="1"/>
</dbReference>
<dbReference type="Gene3D" id="1.10.1370.10">
    <property type="entry name" value="Neurolysin, domain 3"/>
    <property type="match status" value="1"/>
</dbReference>
<dbReference type="KEGG" id="suln:FJR47_03225"/>
<feature type="domain" description="Peptidase M3A/M3B catalytic" evidence="11">
    <location>
        <begin position="212"/>
        <end position="645"/>
    </location>
</feature>
<comment type="similarity">
    <text evidence="1 9">Belongs to the peptidase M3 family.</text>
</comment>
<reference evidence="14" key="1">
    <citation type="submission" date="2019-06" db="EMBL/GenBank/DDBJ databases">
        <title>Sulfurimonas gotlandica sp. nov., a chemoautotrophic and psychrotolerant epsilonproteobacterium isolated from a pelagic redoxcline, and an emended description of the genus Sulfurimonas.</title>
        <authorList>
            <person name="Wang S."/>
            <person name="Jiang L."/>
            <person name="Shao Z."/>
        </authorList>
    </citation>
    <scope>NUCLEOTIDE SEQUENCE [LARGE SCALE GENOMIC DNA]</scope>
    <source>
        <strain evidence="14">1-1N</strain>
    </source>
</reference>
<evidence type="ECO:0000256" key="7">
    <source>
        <dbReference type="ARBA" id="ARBA00024603"/>
    </source>
</evidence>
<dbReference type="RefSeq" id="WP_152299028.1">
    <property type="nucleotide sequence ID" value="NZ_CP041166.1"/>
</dbReference>
<feature type="domain" description="Oligopeptidase A N-terminal" evidence="12">
    <location>
        <begin position="22"/>
        <end position="138"/>
    </location>
</feature>
<evidence type="ECO:0000313" key="14">
    <source>
        <dbReference type="Proteomes" id="UP000326061"/>
    </source>
</evidence>
<dbReference type="Pfam" id="PF01432">
    <property type="entry name" value="Peptidase_M3"/>
    <property type="match status" value="1"/>
</dbReference>
<name>A0AAJ4A375_9BACT</name>
<dbReference type="InterPro" id="IPR045666">
    <property type="entry name" value="OpdA_N"/>
</dbReference>
<accession>A0AAJ4A375</accession>
<feature type="coiled-coil region" evidence="10">
    <location>
        <begin position="274"/>
        <end position="301"/>
    </location>
</feature>
<dbReference type="Proteomes" id="UP000326061">
    <property type="component" value="Chromosome"/>
</dbReference>
<dbReference type="GO" id="GO:0006518">
    <property type="term" value="P:peptide metabolic process"/>
    <property type="evidence" value="ECO:0007669"/>
    <property type="project" value="TreeGrafter"/>
</dbReference>
<dbReference type="InterPro" id="IPR045090">
    <property type="entry name" value="Pept_M3A_M3B"/>
</dbReference>
<keyword evidence="10" id="KW-0175">Coiled coil</keyword>
<dbReference type="CDD" id="cd06456">
    <property type="entry name" value="M3A_DCP"/>
    <property type="match status" value="1"/>
</dbReference>
<dbReference type="InterPro" id="IPR024077">
    <property type="entry name" value="Neurolysin/TOP_dom2"/>
</dbReference>
<keyword evidence="5 9" id="KW-0862">Zinc</keyword>
<comment type="cofactor">
    <cofactor evidence="9">
        <name>Zn(2+)</name>
        <dbReference type="ChEBI" id="CHEBI:29105"/>
    </cofactor>
    <text evidence="9">Binds 1 zinc ion.</text>
</comment>
<dbReference type="GO" id="GO:0046872">
    <property type="term" value="F:metal ion binding"/>
    <property type="evidence" value="ECO:0007669"/>
    <property type="project" value="UniProtKB-UniRule"/>
</dbReference>
<evidence type="ECO:0000256" key="10">
    <source>
        <dbReference type="SAM" id="Coils"/>
    </source>
</evidence>
<keyword evidence="6 9" id="KW-0482">Metalloprotease</keyword>
<keyword evidence="3 9" id="KW-0479">Metal-binding</keyword>
<dbReference type="InterPro" id="IPR001567">
    <property type="entry name" value="Pept_M3A_M3B_dom"/>
</dbReference>
<feature type="coiled-coil region" evidence="10">
    <location>
        <begin position="8"/>
        <end position="39"/>
    </location>
</feature>
<dbReference type="Pfam" id="PF19310">
    <property type="entry name" value="TOP_N"/>
    <property type="match status" value="1"/>
</dbReference>
<evidence type="ECO:0000256" key="8">
    <source>
        <dbReference type="ARBA" id="ARBA00026100"/>
    </source>
</evidence>
<evidence type="ECO:0000259" key="12">
    <source>
        <dbReference type="Pfam" id="PF19310"/>
    </source>
</evidence>
<evidence type="ECO:0000313" key="13">
    <source>
        <dbReference type="EMBL" id="QFR42965.1"/>
    </source>
</evidence>
<evidence type="ECO:0000256" key="3">
    <source>
        <dbReference type="ARBA" id="ARBA00022723"/>
    </source>
</evidence>
<evidence type="ECO:0000256" key="4">
    <source>
        <dbReference type="ARBA" id="ARBA00022801"/>
    </source>
</evidence>
<evidence type="ECO:0000256" key="6">
    <source>
        <dbReference type="ARBA" id="ARBA00023049"/>
    </source>
</evidence>
<dbReference type="Gene3D" id="3.40.390.10">
    <property type="entry name" value="Collagenase (Catalytic Domain)"/>
    <property type="match status" value="1"/>
</dbReference>
<gene>
    <name evidence="13" type="ORF">FJR47_03225</name>
</gene>
<proteinExistence type="inferred from homology"/>
<dbReference type="Gene3D" id="1.10.1370.40">
    <property type="match status" value="1"/>
</dbReference>
<evidence type="ECO:0000259" key="11">
    <source>
        <dbReference type="Pfam" id="PF01432"/>
    </source>
</evidence>
<sequence>MSKFPEFKVELKSFIKELKERVENNNKKVQKLLKIKEKSFANFVKPLEMMDEHLEQFFTPLSHLNSVKNTKQTQKIYAASLPIITEYSTKLSQNLDIYKAYKEIEKKEQKSLNQEQKRVLELNILNFELSGAHLDEKSKARLGEINIKKSELSNNFSQNLLDATNEYEYIVDDPKDVEGLPQSDKESAKFKEDGVTKYRFTLQMPSYIAYITYGKNEKIREKLYRAYVTRAPQNAKIIDELLSLKDEMSSLLGFKNYASYSLASKMAKNEKSVVDFLEKLVSNSKAQAKKELEELQKIAKKPLQSFDSAYYSEILKKEKYEIDEEEYRPYFEQKSVLDGMFEFLNKLFGISFKKVEEELWHKKATSYDLYLDNKLKARLYLDLEARKGKQGGAWMNNFQTHCKDEKGKEQLASAVIVCNFPPSSSKSPSLLRHDDVVTLFHEMGHALHHMLSNVAENEVSGVNGVEWDAVEFPSQFLENFAYEPSVLKLFARHYKTEEIIPDEMIEKLVKSKNFLSALGMLRQLEFSLFDFKLHTKLYQGDAIQNLLDSIRQETALIKPPSYNKFQNGFSHIFAGGYAAGYYSYKWAEVLSADAFFGVVEEGIFDSKIAEKYLHIILEGGGAKSMDILFKELMDREPNPDSLLRLNGII</sequence>
<evidence type="ECO:0000256" key="9">
    <source>
        <dbReference type="RuleBase" id="RU003435"/>
    </source>
</evidence>
<protein>
    <recommendedName>
        <fullName evidence="8">oligopeptidase A</fullName>
        <ecNumber evidence="8">3.4.24.70</ecNumber>
    </recommendedName>
</protein>
<dbReference type="InterPro" id="IPR034005">
    <property type="entry name" value="M3A_DCP"/>
</dbReference>
<keyword evidence="2 9" id="KW-0645">Protease</keyword>
<evidence type="ECO:0000256" key="1">
    <source>
        <dbReference type="ARBA" id="ARBA00006040"/>
    </source>
</evidence>
<dbReference type="AlphaFoldDB" id="A0AAJ4A375"/>
<dbReference type="PANTHER" id="PTHR11804">
    <property type="entry name" value="PROTEASE M3 THIMET OLIGOPEPTIDASE-RELATED"/>
    <property type="match status" value="1"/>
</dbReference>
<evidence type="ECO:0000256" key="2">
    <source>
        <dbReference type="ARBA" id="ARBA00022670"/>
    </source>
</evidence>
<dbReference type="EMBL" id="CP041166">
    <property type="protein sequence ID" value="QFR42965.1"/>
    <property type="molecule type" value="Genomic_DNA"/>
</dbReference>
<dbReference type="GO" id="GO:0004222">
    <property type="term" value="F:metalloendopeptidase activity"/>
    <property type="evidence" value="ECO:0007669"/>
    <property type="project" value="UniProtKB-EC"/>
</dbReference>
<dbReference type="FunFam" id="3.40.390.10:FF:000009">
    <property type="entry name" value="Oligopeptidase A"/>
    <property type="match status" value="1"/>
</dbReference>
<evidence type="ECO:0000256" key="5">
    <source>
        <dbReference type="ARBA" id="ARBA00022833"/>
    </source>
</evidence>
<dbReference type="EC" id="3.4.24.70" evidence="8"/>
<dbReference type="PANTHER" id="PTHR11804:SF84">
    <property type="entry name" value="SACCHAROLYSIN"/>
    <property type="match status" value="1"/>
</dbReference>
<dbReference type="GO" id="GO:0005829">
    <property type="term" value="C:cytosol"/>
    <property type="evidence" value="ECO:0007669"/>
    <property type="project" value="UniProtKB-ARBA"/>
</dbReference>
<organism evidence="13 14">
    <name type="scientific">Sulfurimonas xiamenensis</name>
    <dbReference type="NCBI Taxonomy" id="2590021"/>
    <lineage>
        <taxon>Bacteria</taxon>
        <taxon>Pseudomonadati</taxon>
        <taxon>Campylobacterota</taxon>
        <taxon>Epsilonproteobacteria</taxon>
        <taxon>Campylobacterales</taxon>
        <taxon>Sulfurimonadaceae</taxon>
        <taxon>Sulfurimonas</taxon>
    </lineage>
</organism>
<dbReference type="InterPro" id="IPR024079">
    <property type="entry name" value="MetalloPept_cat_dom_sf"/>
</dbReference>
<dbReference type="GO" id="GO:0006508">
    <property type="term" value="P:proteolysis"/>
    <property type="evidence" value="ECO:0007669"/>
    <property type="project" value="UniProtKB-KW"/>
</dbReference>
<keyword evidence="4 9" id="KW-0378">Hydrolase</keyword>
<keyword evidence="14" id="KW-1185">Reference proteome</keyword>